<comment type="caution">
    <text evidence="5">The sequence shown here is derived from an EMBL/GenBank/DDBJ whole genome shotgun (WGS) entry which is preliminary data.</text>
</comment>
<name>W9H1L0_9PROT</name>
<dbReference type="PATRIC" id="fig|1385369.3.peg.4159"/>
<dbReference type="CDD" id="cd00090">
    <property type="entry name" value="HTH_ARSR"/>
    <property type="match status" value="1"/>
</dbReference>
<accession>W9H1L0</accession>
<dbReference type="PANTHER" id="PTHR30154">
    <property type="entry name" value="LEUCINE-RESPONSIVE REGULATORY PROTEIN"/>
    <property type="match status" value="1"/>
</dbReference>
<dbReference type="AlphaFoldDB" id="W9H1L0"/>
<dbReference type="InterPro" id="IPR011008">
    <property type="entry name" value="Dimeric_a/b-barrel"/>
</dbReference>
<keyword evidence="3" id="KW-0804">Transcription</keyword>
<dbReference type="GO" id="GO:0043200">
    <property type="term" value="P:response to amino acid"/>
    <property type="evidence" value="ECO:0007669"/>
    <property type="project" value="TreeGrafter"/>
</dbReference>
<dbReference type="InterPro" id="IPR036388">
    <property type="entry name" value="WH-like_DNA-bd_sf"/>
</dbReference>
<organism evidence="5 6">
    <name type="scientific">Skermanella stibiiresistens SB22</name>
    <dbReference type="NCBI Taxonomy" id="1385369"/>
    <lineage>
        <taxon>Bacteria</taxon>
        <taxon>Pseudomonadati</taxon>
        <taxon>Pseudomonadota</taxon>
        <taxon>Alphaproteobacteria</taxon>
        <taxon>Rhodospirillales</taxon>
        <taxon>Azospirillaceae</taxon>
        <taxon>Skermanella</taxon>
    </lineage>
</organism>
<dbReference type="GO" id="GO:0043565">
    <property type="term" value="F:sequence-specific DNA binding"/>
    <property type="evidence" value="ECO:0007669"/>
    <property type="project" value="InterPro"/>
</dbReference>
<reference evidence="5 6" key="1">
    <citation type="submission" date="2013-08" db="EMBL/GenBank/DDBJ databases">
        <title>The genome sequence of Skermanella stibiiresistens.</title>
        <authorList>
            <person name="Zhu W."/>
            <person name="Wang G."/>
        </authorList>
    </citation>
    <scope>NUCLEOTIDE SEQUENCE [LARGE SCALE GENOMIC DNA]</scope>
    <source>
        <strain evidence="5 6">SB22</strain>
    </source>
</reference>
<dbReference type="Pfam" id="PF13412">
    <property type="entry name" value="HTH_24"/>
    <property type="match status" value="1"/>
</dbReference>
<proteinExistence type="predicted"/>
<evidence type="ECO:0000256" key="1">
    <source>
        <dbReference type="ARBA" id="ARBA00023015"/>
    </source>
</evidence>
<evidence type="ECO:0000313" key="5">
    <source>
        <dbReference type="EMBL" id="EWY38691.1"/>
    </source>
</evidence>
<dbReference type="Proteomes" id="UP000019486">
    <property type="component" value="Unassembled WGS sequence"/>
</dbReference>
<dbReference type="PROSITE" id="PS50956">
    <property type="entry name" value="HTH_ASNC_2"/>
    <property type="match status" value="1"/>
</dbReference>
<dbReference type="Pfam" id="PF01037">
    <property type="entry name" value="AsnC_trans_reg"/>
    <property type="match status" value="1"/>
</dbReference>
<dbReference type="EMBL" id="AVFL01000016">
    <property type="protein sequence ID" value="EWY38691.1"/>
    <property type="molecule type" value="Genomic_DNA"/>
</dbReference>
<protein>
    <submittedName>
        <fullName evidence="5">AsnC family transcriptional regulator</fullName>
    </submittedName>
</protein>
<dbReference type="InterPro" id="IPR019887">
    <property type="entry name" value="Tscrpt_reg_AsnC/Lrp_C"/>
</dbReference>
<dbReference type="STRING" id="1385369.N825_10895"/>
<keyword evidence="1" id="KW-0805">Transcription regulation</keyword>
<dbReference type="InterPro" id="IPR000485">
    <property type="entry name" value="AsnC-type_HTH_dom"/>
</dbReference>
<keyword evidence="6" id="KW-1185">Reference proteome</keyword>
<feature type="domain" description="HTH asnC-type" evidence="4">
    <location>
        <begin position="1"/>
        <end position="55"/>
    </location>
</feature>
<evidence type="ECO:0000256" key="2">
    <source>
        <dbReference type="ARBA" id="ARBA00023125"/>
    </source>
</evidence>
<dbReference type="PANTHER" id="PTHR30154:SF34">
    <property type="entry name" value="TRANSCRIPTIONAL REGULATOR AZLB"/>
    <property type="match status" value="1"/>
</dbReference>
<evidence type="ECO:0000259" key="4">
    <source>
        <dbReference type="PROSITE" id="PS50956"/>
    </source>
</evidence>
<dbReference type="PRINTS" id="PR00033">
    <property type="entry name" value="HTHASNC"/>
</dbReference>
<dbReference type="Gene3D" id="1.10.10.10">
    <property type="entry name" value="Winged helix-like DNA-binding domain superfamily/Winged helix DNA-binding domain"/>
    <property type="match status" value="1"/>
</dbReference>
<dbReference type="SUPFAM" id="SSF54909">
    <property type="entry name" value="Dimeric alpha+beta barrel"/>
    <property type="match status" value="1"/>
</dbReference>
<dbReference type="InterPro" id="IPR036390">
    <property type="entry name" value="WH_DNA-bd_sf"/>
</dbReference>
<sequence length="144" mass="15814">MLSILQGEGRVTNIDLAERIGMAPSPCLRHVKALEADGVIEGYSARLNRRALGFGVLAFVQINLSQHTDDSVERFTEALGRLSEVTECYAVTGDFDYLLRVVARDLDDLGESVLRRLLRLPGVKDVRSTIVLDVVKNAPPVPLV</sequence>
<dbReference type="InterPro" id="IPR019888">
    <property type="entry name" value="Tscrpt_reg_AsnC-like"/>
</dbReference>
<dbReference type="GO" id="GO:0006355">
    <property type="term" value="P:regulation of DNA-templated transcription"/>
    <property type="evidence" value="ECO:0007669"/>
    <property type="project" value="UniProtKB-ARBA"/>
</dbReference>
<dbReference type="SMART" id="SM00344">
    <property type="entry name" value="HTH_ASNC"/>
    <property type="match status" value="1"/>
</dbReference>
<dbReference type="Gene3D" id="3.30.70.920">
    <property type="match status" value="1"/>
</dbReference>
<evidence type="ECO:0000256" key="3">
    <source>
        <dbReference type="ARBA" id="ARBA00023163"/>
    </source>
</evidence>
<evidence type="ECO:0000313" key="6">
    <source>
        <dbReference type="Proteomes" id="UP000019486"/>
    </source>
</evidence>
<dbReference type="SUPFAM" id="SSF46785">
    <property type="entry name" value="Winged helix' DNA-binding domain"/>
    <property type="match status" value="1"/>
</dbReference>
<gene>
    <name evidence="5" type="ORF">N825_10895</name>
</gene>
<keyword evidence="2" id="KW-0238">DNA-binding</keyword>
<dbReference type="GO" id="GO:0005829">
    <property type="term" value="C:cytosol"/>
    <property type="evidence" value="ECO:0007669"/>
    <property type="project" value="TreeGrafter"/>
</dbReference>
<dbReference type="InterPro" id="IPR011991">
    <property type="entry name" value="ArsR-like_HTH"/>
</dbReference>